<evidence type="ECO:0000259" key="7">
    <source>
        <dbReference type="PROSITE" id="PS50850"/>
    </source>
</evidence>
<evidence type="ECO:0000313" key="8">
    <source>
        <dbReference type="EMBL" id="GGM84042.1"/>
    </source>
</evidence>
<sequence length="434" mass="43848">MALLTCAFLGVLDGSIIGTALPSIVREVGGDDTWYLWLVTAYLITSTVSVPVYGRCADLFGRKRLLLSGLGLFLAGSVACGAAGDLATLIAARTVQGLGAGALLALAMAVLRDRTDLGSIQTAMGVMLIGGLVGGPIAGGLITDHLGWRWAFWLNLPIGLAAGTVIAARLPADHVRRAGRRLDLAGIALLTGGLTLVLLVLSLQRYWLLLAPAALLLLALVPVERRAELPILPPGLLGRRDTAALLSAGFWFQAAALPVGVFLPLYLQNTRHFPAATAALVLLPMLGGMAVANRVTAAAVTALGRTKPALLAGAALITAGSAAFAALPTDSAPVLLGIAAAAVGFGLGPAMGGLTIATLQAVPRADTGLASAASILTKQLGGSVGLAAAQLVALPALRIAGWAGLAAGTLAWLSIAGFREAAQPLRAADPAATR</sequence>
<feature type="transmembrane region" description="Helical" evidence="6">
    <location>
        <begin position="182"/>
        <end position="200"/>
    </location>
</feature>
<keyword evidence="9" id="KW-1185">Reference proteome</keyword>
<dbReference type="InterPro" id="IPR011701">
    <property type="entry name" value="MFS"/>
</dbReference>
<feature type="transmembrane region" description="Helical" evidence="6">
    <location>
        <begin position="148"/>
        <end position="170"/>
    </location>
</feature>
<evidence type="ECO:0000256" key="5">
    <source>
        <dbReference type="ARBA" id="ARBA00023136"/>
    </source>
</evidence>
<feature type="transmembrane region" description="Helical" evidence="6">
    <location>
        <begin position="65"/>
        <end position="84"/>
    </location>
</feature>
<dbReference type="InterPro" id="IPR020846">
    <property type="entry name" value="MFS_dom"/>
</dbReference>
<evidence type="ECO:0000313" key="9">
    <source>
        <dbReference type="Proteomes" id="UP000642070"/>
    </source>
</evidence>
<dbReference type="Proteomes" id="UP000642070">
    <property type="component" value="Unassembled WGS sequence"/>
</dbReference>
<keyword evidence="5 6" id="KW-0472">Membrane</keyword>
<dbReference type="Gene3D" id="1.20.1720.10">
    <property type="entry name" value="Multidrug resistance protein D"/>
    <property type="match status" value="1"/>
</dbReference>
<dbReference type="PANTHER" id="PTHR23501">
    <property type="entry name" value="MAJOR FACILITATOR SUPERFAMILY"/>
    <property type="match status" value="1"/>
</dbReference>
<feature type="transmembrane region" description="Helical" evidence="6">
    <location>
        <begin position="206"/>
        <end position="223"/>
    </location>
</feature>
<evidence type="ECO:0000256" key="2">
    <source>
        <dbReference type="ARBA" id="ARBA00022448"/>
    </source>
</evidence>
<keyword evidence="2" id="KW-0813">Transport</keyword>
<dbReference type="PRINTS" id="PR01036">
    <property type="entry name" value="TCRTETB"/>
</dbReference>
<dbReference type="InterPro" id="IPR036259">
    <property type="entry name" value="MFS_trans_sf"/>
</dbReference>
<dbReference type="AlphaFoldDB" id="A0A917UFR8"/>
<reference evidence="8" key="2">
    <citation type="submission" date="2020-09" db="EMBL/GenBank/DDBJ databases">
        <authorList>
            <person name="Sun Q."/>
            <person name="Ohkuma M."/>
        </authorList>
    </citation>
    <scope>NUCLEOTIDE SEQUENCE</scope>
    <source>
        <strain evidence="8">JCM 19831</strain>
    </source>
</reference>
<feature type="transmembrane region" description="Helical" evidence="6">
    <location>
        <begin position="334"/>
        <end position="357"/>
    </location>
</feature>
<accession>A0A917UFR8</accession>
<feature type="transmembrane region" description="Helical" evidence="6">
    <location>
        <begin position="309"/>
        <end position="328"/>
    </location>
</feature>
<dbReference type="PROSITE" id="PS50850">
    <property type="entry name" value="MFS"/>
    <property type="match status" value="1"/>
</dbReference>
<feature type="transmembrane region" description="Helical" evidence="6">
    <location>
        <begin position="34"/>
        <end position="53"/>
    </location>
</feature>
<dbReference type="Gene3D" id="1.20.1250.20">
    <property type="entry name" value="MFS general substrate transporter like domains"/>
    <property type="match status" value="1"/>
</dbReference>
<evidence type="ECO:0000256" key="3">
    <source>
        <dbReference type="ARBA" id="ARBA00022692"/>
    </source>
</evidence>
<comment type="subcellular location">
    <subcellularLocation>
        <location evidence="1">Cell inner membrane</location>
        <topology evidence="1">Multi-pass membrane protein</topology>
    </subcellularLocation>
</comment>
<keyword evidence="3 6" id="KW-0812">Transmembrane</keyword>
<dbReference type="Pfam" id="PF07690">
    <property type="entry name" value="MFS_1"/>
    <property type="match status" value="1"/>
</dbReference>
<dbReference type="GO" id="GO:0005886">
    <property type="term" value="C:plasma membrane"/>
    <property type="evidence" value="ECO:0007669"/>
    <property type="project" value="UniProtKB-SubCell"/>
</dbReference>
<gene>
    <name evidence="8" type="ORF">GCM10007977_101860</name>
</gene>
<protein>
    <submittedName>
        <fullName evidence="8">MFS transporter</fullName>
    </submittedName>
</protein>
<proteinExistence type="predicted"/>
<feature type="transmembrane region" description="Helical" evidence="6">
    <location>
        <begin position="90"/>
        <end position="111"/>
    </location>
</feature>
<comment type="caution">
    <text evidence="8">The sequence shown here is derived from an EMBL/GenBank/DDBJ whole genome shotgun (WGS) entry which is preliminary data.</text>
</comment>
<dbReference type="SUPFAM" id="SSF103473">
    <property type="entry name" value="MFS general substrate transporter"/>
    <property type="match status" value="1"/>
</dbReference>
<feature type="domain" description="Major facilitator superfamily (MFS) profile" evidence="7">
    <location>
        <begin position="1"/>
        <end position="419"/>
    </location>
</feature>
<evidence type="ECO:0000256" key="1">
    <source>
        <dbReference type="ARBA" id="ARBA00004429"/>
    </source>
</evidence>
<dbReference type="PANTHER" id="PTHR23501:SF191">
    <property type="entry name" value="VACUOLAR BASIC AMINO ACID TRANSPORTER 4"/>
    <property type="match status" value="1"/>
</dbReference>
<dbReference type="GO" id="GO:0022857">
    <property type="term" value="F:transmembrane transporter activity"/>
    <property type="evidence" value="ECO:0007669"/>
    <property type="project" value="InterPro"/>
</dbReference>
<feature type="transmembrane region" description="Helical" evidence="6">
    <location>
        <begin position="399"/>
        <end position="418"/>
    </location>
</feature>
<evidence type="ECO:0000256" key="6">
    <source>
        <dbReference type="SAM" id="Phobius"/>
    </source>
</evidence>
<evidence type="ECO:0000256" key="4">
    <source>
        <dbReference type="ARBA" id="ARBA00022989"/>
    </source>
</evidence>
<reference evidence="8" key="1">
    <citation type="journal article" date="2014" name="Int. J. Syst. Evol. Microbiol.">
        <title>Complete genome sequence of Corynebacterium casei LMG S-19264T (=DSM 44701T), isolated from a smear-ripened cheese.</title>
        <authorList>
            <consortium name="US DOE Joint Genome Institute (JGI-PGF)"/>
            <person name="Walter F."/>
            <person name="Albersmeier A."/>
            <person name="Kalinowski J."/>
            <person name="Ruckert C."/>
        </authorList>
    </citation>
    <scope>NUCLEOTIDE SEQUENCE</scope>
    <source>
        <strain evidence="8">JCM 19831</strain>
    </source>
</reference>
<dbReference type="EMBL" id="BMPI01000095">
    <property type="protein sequence ID" value="GGM84042.1"/>
    <property type="molecule type" value="Genomic_DNA"/>
</dbReference>
<feature type="transmembrane region" description="Helical" evidence="6">
    <location>
        <begin position="123"/>
        <end position="142"/>
    </location>
</feature>
<organism evidence="8 9">
    <name type="scientific">Dactylosporangium sucinum</name>
    <dbReference type="NCBI Taxonomy" id="1424081"/>
    <lineage>
        <taxon>Bacteria</taxon>
        <taxon>Bacillati</taxon>
        <taxon>Actinomycetota</taxon>
        <taxon>Actinomycetes</taxon>
        <taxon>Micromonosporales</taxon>
        <taxon>Micromonosporaceae</taxon>
        <taxon>Dactylosporangium</taxon>
    </lineage>
</organism>
<feature type="transmembrane region" description="Helical" evidence="6">
    <location>
        <begin position="369"/>
        <end position="393"/>
    </location>
</feature>
<feature type="transmembrane region" description="Helical" evidence="6">
    <location>
        <begin position="244"/>
        <end position="267"/>
    </location>
</feature>
<feature type="transmembrane region" description="Helical" evidence="6">
    <location>
        <begin position="273"/>
        <end position="297"/>
    </location>
</feature>
<name>A0A917UFR8_9ACTN</name>
<keyword evidence="4 6" id="KW-1133">Transmembrane helix</keyword>